<organism evidence="2">
    <name type="scientific">marine metagenome</name>
    <dbReference type="NCBI Taxonomy" id="408172"/>
    <lineage>
        <taxon>unclassified sequences</taxon>
        <taxon>metagenomes</taxon>
        <taxon>ecological metagenomes</taxon>
    </lineage>
</organism>
<gene>
    <name evidence="2" type="ORF">METZ01_LOCUS112513</name>
</gene>
<accession>A0A381X4H7</accession>
<reference evidence="2" key="1">
    <citation type="submission" date="2018-05" db="EMBL/GenBank/DDBJ databases">
        <authorList>
            <person name="Lanie J.A."/>
            <person name="Ng W.-L."/>
            <person name="Kazmierczak K.M."/>
            <person name="Andrzejewski T.M."/>
            <person name="Davidsen T.M."/>
            <person name="Wayne K.J."/>
            <person name="Tettelin H."/>
            <person name="Glass J.I."/>
            <person name="Rusch D."/>
            <person name="Podicherti R."/>
            <person name="Tsui H.-C.T."/>
            <person name="Winkler M.E."/>
        </authorList>
    </citation>
    <scope>NUCLEOTIDE SEQUENCE</scope>
</reference>
<feature type="region of interest" description="Disordered" evidence="1">
    <location>
        <begin position="1"/>
        <end position="31"/>
    </location>
</feature>
<evidence type="ECO:0000313" key="2">
    <source>
        <dbReference type="EMBL" id="SVA59659.1"/>
    </source>
</evidence>
<proteinExistence type="predicted"/>
<dbReference type="AlphaFoldDB" id="A0A381X4H7"/>
<dbReference type="EMBL" id="UINC01013886">
    <property type="protein sequence ID" value="SVA59659.1"/>
    <property type="molecule type" value="Genomic_DNA"/>
</dbReference>
<sequence>MFDVLKSPMQESAHIGEACPARYAPQNDGHH</sequence>
<evidence type="ECO:0000256" key="1">
    <source>
        <dbReference type="SAM" id="MobiDB-lite"/>
    </source>
</evidence>
<feature type="non-terminal residue" evidence="2">
    <location>
        <position position="31"/>
    </location>
</feature>
<protein>
    <submittedName>
        <fullName evidence="2">Uncharacterized protein</fullName>
    </submittedName>
</protein>
<name>A0A381X4H7_9ZZZZ</name>